<evidence type="ECO:0000313" key="3">
    <source>
        <dbReference type="Proteomes" id="UP000054770"/>
    </source>
</evidence>
<reference evidence="2" key="1">
    <citation type="submission" date="2016-01" db="EMBL/GenBank/DDBJ databases">
        <authorList>
            <person name="Peeters C."/>
        </authorList>
    </citation>
    <scope>NUCLEOTIDE SEQUENCE [LARGE SCALE GENOMIC DNA]</scope>
    <source>
        <strain evidence="2">LMG 22940</strain>
    </source>
</reference>
<proteinExistence type="predicted"/>
<evidence type="ECO:0000313" key="2">
    <source>
        <dbReference type="EMBL" id="SAL19082.1"/>
    </source>
</evidence>
<dbReference type="InterPro" id="IPR000836">
    <property type="entry name" value="PRTase_dom"/>
</dbReference>
<feature type="region of interest" description="Disordered" evidence="1">
    <location>
        <begin position="140"/>
        <end position="164"/>
    </location>
</feature>
<dbReference type="AlphaFoldDB" id="A0A158FGS3"/>
<dbReference type="SUPFAM" id="SSF53271">
    <property type="entry name" value="PRTase-like"/>
    <property type="match status" value="1"/>
</dbReference>
<sequence>MERLNFRPSFHGRVKRGRDYVLVDDVTTLGGTLCDLADFVIRGGGTPVAAVVIVNASRSGKLYANQKTVNLLEARFGNEIREILNIAPHALTFDEAQYLIGFRSAEEIRGRSAQAREKTDIRLRAKGILLAQAGNPQKMMRRRNRFPGGSAKPVTSHWIGKQRK</sequence>
<evidence type="ECO:0000256" key="1">
    <source>
        <dbReference type="SAM" id="MobiDB-lite"/>
    </source>
</evidence>
<name>A0A158FGS3_9BURK</name>
<accession>A0A158FGS3</accession>
<protein>
    <submittedName>
        <fullName evidence="2">Uncharacterized protein</fullName>
    </submittedName>
</protein>
<dbReference type="Proteomes" id="UP000054770">
    <property type="component" value="Unassembled WGS sequence"/>
</dbReference>
<dbReference type="Gene3D" id="3.40.50.2020">
    <property type="match status" value="1"/>
</dbReference>
<gene>
    <name evidence="2" type="ORF">AWB68_00622</name>
</gene>
<keyword evidence="3" id="KW-1185">Reference proteome</keyword>
<dbReference type="InterPro" id="IPR029057">
    <property type="entry name" value="PRTase-like"/>
</dbReference>
<dbReference type="EMBL" id="FCON02000004">
    <property type="protein sequence ID" value="SAL19082.1"/>
    <property type="molecule type" value="Genomic_DNA"/>
</dbReference>
<comment type="caution">
    <text evidence="2">The sequence shown here is derived from an EMBL/GenBank/DDBJ whole genome shotgun (WGS) entry which is preliminary data.</text>
</comment>
<dbReference type="RefSeq" id="WP_235028178.1">
    <property type="nucleotide sequence ID" value="NZ_FCON02000004.1"/>
</dbReference>
<organism evidence="2 3">
    <name type="scientific">Caballeronia choica</name>
    <dbReference type="NCBI Taxonomy" id="326476"/>
    <lineage>
        <taxon>Bacteria</taxon>
        <taxon>Pseudomonadati</taxon>
        <taxon>Pseudomonadota</taxon>
        <taxon>Betaproteobacteria</taxon>
        <taxon>Burkholderiales</taxon>
        <taxon>Burkholderiaceae</taxon>
        <taxon>Caballeronia</taxon>
    </lineage>
</organism>
<dbReference type="CDD" id="cd06223">
    <property type="entry name" value="PRTases_typeI"/>
    <property type="match status" value="1"/>
</dbReference>